<dbReference type="KEGG" id="lgi:LOTGIDRAFT_238932"/>
<sequence length="311" mass="32768">MGFGHIGGRDCTNSDVSAFLVRICSTIKRFTKQLPACSNLSSNSLDKAMSDWLPGVSQLKSAIQLLCGDAEGAKKTQENFSRQCPVVSQLRSTIELANGDATAALQTQKEFLATVNEVANQVPIVGHVKGMVHYAMGDNDGGDNAMKSSSRTVGVLAGGAGGGFVGGPVGAIVGGIKGGLIMDGVTTAVDSRIHGHYRPTGYIEQFHEIKKDPTNSGLWFDTAVSGVLDGWTGLGEHANNSTKLKDKRNKVIYQSPPISEEPREIKSNLYNRKFTGSDSITDVKIDDDTDNIAASIVGIGTGAVAVLALNK</sequence>
<name>V4CB42_LOTGI</name>
<dbReference type="GeneID" id="20250899"/>
<reference evidence="1 2" key="1">
    <citation type="journal article" date="2013" name="Nature">
        <title>Insights into bilaterian evolution from three spiralian genomes.</title>
        <authorList>
            <person name="Simakov O."/>
            <person name="Marletaz F."/>
            <person name="Cho S.J."/>
            <person name="Edsinger-Gonzales E."/>
            <person name="Havlak P."/>
            <person name="Hellsten U."/>
            <person name="Kuo D.H."/>
            <person name="Larsson T."/>
            <person name="Lv J."/>
            <person name="Arendt D."/>
            <person name="Savage R."/>
            <person name="Osoegawa K."/>
            <person name="de Jong P."/>
            <person name="Grimwood J."/>
            <person name="Chapman J.A."/>
            <person name="Shapiro H."/>
            <person name="Aerts A."/>
            <person name="Otillar R.P."/>
            <person name="Terry A.Y."/>
            <person name="Boore J.L."/>
            <person name="Grigoriev I.V."/>
            <person name="Lindberg D.R."/>
            <person name="Seaver E.C."/>
            <person name="Weisblat D.A."/>
            <person name="Putnam N.H."/>
            <person name="Rokhsar D.S."/>
        </authorList>
    </citation>
    <scope>NUCLEOTIDE SEQUENCE [LARGE SCALE GENOMIC DNA]</scope>
</reference>
<dbReference type="Proteomes" id="UP000030746">
    <property type="component" value="Unassembled WGS sequence"/>
</dbReference>
<gene>
    <name evidence="1" type="ORF">LOTGIDRAFT_238932</name>
</gene>
<dbReference type="CTD" id="20250899"/>
<dbReference type="RefSeq" id="XP_009050259.1">
    <property type="nucleotide sequence ID" value="XM_009052011.1"/>
</dbReference>
<evidence type="ECO:0000313" key="2">
    <source>
        <dbReference type="Proteomes" id="UP000030746"/>
    </source>
</evidence>
<accession>V4CB42</accession>
<dbReference type="EMBL" id="KB201180">
    <property type="protein sequence ID" value="ESO99054.1"/>
    <property type="molecule type" value="Genomic_DNA"/>
</dbReference>
<dbReference type="PANTHER" id="PTHR34494:SF1">
    <property type="entry name" value="PROTEIN CBG25024"/>
    <property type="match status" value="1"/>
</dbReference>
<keyword evidence="2" id="KW-1185">Reference proteome</keyword>
<evidence type="ECO:0000313" key="1">
    <source>
        <dbReference type="EMBL" id="ESO99054.1"/>
    </source>
</evidence>
<dbReference type="HOGENOM" id="CLU_895123_0_0_1"/>
<dbReference type="AlphaFoldDB" id="V4CB42"/>
<organism evidence="1 2">
    <name type="scientific">Lottia gigantea</name>
    <name type="common">Giant owl limpet</name>
    <dbReference type="NCBI Taxonomy" id="225164"/>
    <lineage>
        <taxon>Eukaryota</taxon>
        <taxon>Metazoa</taxon>
        <taxon>Spiralia</taxon>
        <taxon>Lophotrochozoa</taxon>
        <taxon>Mollusca</taxon>
        <taxon>Gastropoda</taxon>
        <taxon>Patellogastropoda</taxon>
        <taxon>Lottioidea</taxon>
        <taxon>Lottiidae</taxon>
        <taxon>Lottia</taxon>
    </lineage>
</organism>
<proteinExistence type="predicted"/>
<dbReference type="PANTHER" id="PTHR34494">
    <property type="entry name" value="PROTEIN CBG25024"/>
    <property type="match status" value="1"/>
</dbReference>
<protein>
    <submittedName>
        <fullName evidence="1">Uncharacterized protein</fullName>
    </submittedName>
</protein>
<dbReference type="OrthoDB" id="6162903at2759"/>